<organism evidence="1 2">
    <name type="scientific">Streptococcus salivarius</name>
    <dbReference type="NCBI Taxonomy" id="1304"/>
    <lineage>
        <taxon>Bacteria</taxon>
        <taxon>Bacillati</taxon>
        <taxon>Bacillota</taxon>
        <taxon>Bacilli</taxon>
        <taxon>Lactobacillales</taxon>
        <taxon>Streptococcaceae</taxon>
        <taxon>Streptococcus</taxon>
    </lineage>
</organism>
<sequence length="86" mass="9292">MYTAKVAIEYGKITDGFFKAGLVPKEVGPGGGTLSFLPKGVPLTGSVMSSPNEKVDDQSDKSKDRIWGGQSLYGTTDDSYFFYKVD</sequence>
<protein>
    <submittedName>
        <fullName evidence="1">Uncharacterized protein</fullName>
    </submittedName>
</protein>
<evidence type="ECO:0000313" key="2">
    <source>
        <dbReference type="Proteomes" id="UP000027855"/>
    </source>
</evidence>
<gene>
    <name evidence="1" type="ORF">DL07_04750</name>
</gene>
<reference evidence="1 2" key="1">
    <citation type="submission" date="2014-04" db="EMBL/GenBank/DDBJ databases">
        <title>Variable characteristics of bacteriocin-producing Streptococcus salivarius strains isolated from Malaysian subjects.</title>
        <authorList>
            <person name="Philip K."/>
            <person name="Barbour A."/>
        </authorList>
    </citation>
    <scope>NUCLEOTIDE SEQUENCE [LARGE SCALE GENOMIC DNA]</scope>
    <source>
        <strain evidence="1 2">NU10</strain>
    </source>
</reference>
<dbReference type="RefSeq" id="WP_037602630.1">
    <property type="nucleotide sequence ID" value="NZ_CABIZY010000010.1"/>
</dbReference>
<comment type="caution">
    <text evidence="1">The sequence shown here is derived from an EMBL/GenBank/DDBJ whole genome shotgun (WGS) entry which is preliminary data.</text>
</comment>
<name>A0A074IZY3_STRSL</name>
<dbReference type="Proteomes" id="UP000027855">
    <property type="component" value="Unassembled WGS sequence"/>
</dbReference>
<proteinExistence type="predicted"/>
<evidence type="ECO:0000313" key="1">
    <source>
        <dbReference type="EMBL" id="KEO44592.1"/>
    </source>
</evidence>
<dbReference type="AlphaFoldDB" id="A0A074IZY3"/>
<accession>A0A074IZY3</accession>
<dbReference type="EMBL" id="JJMT01000019">
    <property type="protein sequence ID" value="KEO44592.1"/>
    <property type="molecule type" value="Genomic_DNA"/>
</dbReference>